<keyword evidence="6" id="KW-0297">G-protein coupled receptor</keyword>
<evidence type="ECO:0000256" key="2">
    <source>
        <dbReference type="ARBA" id="ARBA00010663"/>
    </source>
</evidence>
<feature type="transmembrane region" description="Helical" evidence="10">
    <location>
        <begin position="86"/>
        <end position="108"/>
    </location>
</feature>
<accession>A0A8B8IEL9</accession>
<reference evidence="12" key="1">
    <citation type="submission" date="2025-05" db="UniProtKB">
        <authorList>
            <consortium name="RefSeq"/>
        </authorList>
    </citation>
    <scope>NUCLEOTIDE SEQUENCE [LARGE SCALE GENOMIC DNA]</scope>
</reference>
<name>A0A8B8IEL9_VANTA</name>
<comment type="similarity">
    <text evidence="2">Belongs to the G-protein coupled receptor 1 family.</text>
</comment>
<feature type="transmembrane region" description="Helical" evidence="10">
    <location>
        <begin position="174"/>
        <end position="194"/>
    </location>
</feature>
<sequence>MSELAPATEPLFPPLVLAIYIACVAGAGALANCAVLAALLKRSRNGLFSIIIQLAVTDFMLLGFSIGPELWSYNIRTWVFGRSSCIAYRGLSIFATTASLYLTVTMALHTLSTANIEKNAMILKNKRSGGDEDEEIRSSRHSLVACSDTSTPPRTMNLDYRLTDARVPVAPPSIFVWILAASLSIPEFALATTVRHDNDVIACTLIDNSHRINMHSLVALFTLFLPSLILTSAGILIICQLKSNKLSKIEGTDIIPALKLSICLIFLYIIFCAPRSVFYIYRLYTISEENKINVGYENDTTLLINLILSAMYLAATLLRPLLCITLLPRLRIFLSFGFRNIDDV</sequence>
<organism evidence="12 13">
    <name type="scientific">Vanessa tameamea</name>
    <name type="common">Kamehameha butterfly</name>
    <dbReference type="NCBI Taxonomy" id="334116"/>
    <lineage>
        <taxon>Eukaryota</taxon>
        <taxon>Metazoa</taxon>
        <taxon>Ecdysozoa</taxon>
        <taxon>Arthropoda</taxon>
        <taxon>Hexapoda</taxon>
        <taxon>Insecta</taxon>
        <taxon>Pterygota</taxon>
        <taxon>Neoptera</taxon>
        <taxon>Endopterygota</taxon>
        <taxon>Lepidoptera</taxon>
        <taxon>Glossata</taxon>
        <taxon>Ditrysia</taxon>
        <taxon>Papilionoidea</taxon>
        <taxon>Nymphalidae</taxon>
        <taxon>Nymphalinae</taxon>
        <taxon>Vanessa</taxon>
    </lineage>
</organism>
<protein>
    <submittedName>
        <fullName evidence="13">Uncharacterized protein LOC113399743</fullName>
    </submittedName>
</protein>
<evidence type="ECO:0000256" key="6">
    <source>
        <dbReference type="ARBA" id="ARBA00023040"/>
    </source>
</evidence>
<evidence type="ECO:0000256" key="8">
    <source>
        <dbReference type="ARBA" id="ARBA00023170"/>
    </source>
</evidence>
<dbReference type="Pfam" id="PF00001">
    <property type="entry name" value="7tm_1"/>
    <property type="match status" value="1"/>
</dbReference>
<evidence type="ECO:0000256" key="7">
    <source>
        <dbReference type="ARBA" id="ARBA00023136"/>
    </source>
</evidence>
<evidence type="ECO:0000256" key="1">
    <source>
        <dbReference type="ARBA" id="ARBA00004651"/>
    </source>
</evidence>
<evidence type="ECO:0000256" key="5">
    <source>
        <dbReference type="ARBA" id="ARBA00022989"/>
    </source>
</evidence>
<keyword evidence="4 10" id="KW-0812">Transmembrane</keyword>
<dbReference type="AlphaFoldDB" id="A0A8B8IEL9"/>
<dbReference type="PANTHER" id="PTHR24229:SF40">
    <property type="entry name" value="ALLATOSTATIN C RECEPTOR 1-RELATED"/>
    <property type="match status" value="1"/>
</dbReference>
<dbReference type="Gene3D" id="1.20.1070.10">
    <property type="entry name" value="Rhodopsin 7-helix transmembrane proteins"/>
    <property type="match status" value="2"/>
</dbReference>
<evidence type="ECO:0000256" key="9">
    <source>
        <dbReference type="ARBA" id="ARBA00023224"/>
    </source>
</evidence>
<dbReference type="GO" id="GO:0005886">
    <property type="term" value="C:plasma membrane"/>
    <property type="evidence" value="ECO:0007669"/>
    <property type="project" value="UniProtKB-SubCell"/>
</dbReference>
<dbReference type="OMA" id="IGPELWS"/>
<dbReference type="OrthoDB" id="6760977at2759"/>
<dbReference type="GO" id="GO:0007218">
    <property type="term" value="P:neuropeptide signaling pathway"/>
    <property type="evidence" value="ECO:0007669"/>
    <property type="project" value="TreeGrafter"/>
</dbReference>
<reference evidence="13" key="2">
    <citation type="submission" date="2025-08" db="UniProtKB">
        <authorList>
            <consortium name="RefSeq"/>
        </authorList>
    </citation>
    <scope>IDENTIFICATION</scope>
    <source>
        <tissue evidence="13">Whole body</tissue>
    </source>
</reference>
<dbReference type="GO" id="GO:0043005">
    <property type="term" value="C:neuron projection"/>
    <property type="evidence" value="ECO:0007669"/>
    <property type="project" value="TreeGrafter"/>
</dbReference>
<proteinExistence type="inferred from homology"/>
<dbReference type="GO" id="GO:0004930">
    <property type="term" value="F:G protein-coupled receptor activity"/>
    <property type="evidence" value="ECO:0007669"/>
    <property type="project" value="UniProtKB-KW"/>
</dbReference>
<evidence type="ECO:0000256" key="3">
    <source>
        <dbReference type="ARBA" id="ARBA00022475"/>
    </source>
</evidence>
<dbReference type="CDD" id="cd00637">
    <property type="entry name" value="7tm_classA_rhodopsin-like"/>
    <property type="match status" value="1"/>
</dbReference>
<dbReference type="InterPro" id="IPR017452">
    <property type="entry name" value="GPCR_Rhodpsn_7TM"/>
</dbReference>
<keyword evidence="9" id="KW-0807">Transducer</keyword>
<feature type="domain" description="G-protein coupled receptors family 1 profile" evidence="11">
    <location>
        <begin position="28"/>
        <end position="323"/>
    </location>
</feature>
<keyword evidence="12" id="KW-1185">Reference proteome</keyword>
<dbReference type="RefSeq" id="XP_026494742.1">
    <property type="nucleotide sequence ID" value="XM_026638957.2"/>
</dbReference>
<feature type="transmembrane region" description="Helical" evidence="10">
    <location>
        <begin position="260"/>
        <end position="281"/>
    </location>
</feature>
<feature type="transmembrane region" description="Helical" evidence="10">
    <location>
        <begin position="301"/>
        <end position="322"/>
    </location>
</feature>
<dbReference type="SUPFAM" id="SSF81321">
    <property type="entry name" value="Family A G protein-coupled receptor-like"/>
    <property type="match status" value="2"/>
</dbReference>
<evidence type="ECO:0000256" key="4">
    <source>
        <dbReference type="ARBA" id="ARBA00022692"/>
    </source>
</evidence>
<keyword evidence="8" id="KW-0675">Receptor</keyword>
<evidence type="ECO:0000259" key="11">
    <source>
        <dbReference type="PROSITE" id="PS50262"/>
    </source>
</evidence>
<feature type="transmembrane region" description="Helical" evidence="10">
    <location>
        <begin position="214"/>
        <end position="239"/>
    </location>
</feature>
<keyword evidence="7 10" id="KW-0472">Membrane</keyword>
<keyword evidence="5 10" id="KW-1133">Transmembrane helix</keyword>
<evidence type="ECO:0000256" key="10">
    <source>
        <dbReference type="SAM" id="Phobius"/>
    </source>
</evidence>
<dbReference type="GeneID" id="113399743"/>
<feature type="transmembrane region" description="Helical" evidence="10">
    <location>
        <begin position="15"/>
        <end position="40"/>
    </location>
</feature>
<comment type="subcellular location">
    <subcellularLocation>
        <location evidence="1">Cell membrane</location>
        <topology evidence="1">Multi-pass membrane protein</topology>
    </subcellularLocation>
</comment>
<feature type="transmembrane region" description="Helical" evidence="10">
    <location>
        <begin position="47"/>
        <end position="66"/>
    </location>
</feature>
<dbReference type="GO" id="GO:0042923">
    <property type="term" value="F:neuropeptide binding"/>
    <property type="evidence" value="ECO:0007669"/>
    <property type="project" value="TreeGrafter"/>
</dbReference>
<dbReference type="PROSITE" id="PS50262">
    <property type="entry name" value="G_PROTEIN_RECEP_F1_2"/>
    <property type="match status" value="1"/>
</dbReference>
<dbReference type="InterPro" id="IPR000276">
    <property type="entry name" value="GPCR_Rhodpsn"/>
</dbReference>
<dbReference type="Proteomes" id="UP001652626">
    <property type="component" value="Chromosome 2"/>
</dbReference>
<evidence type="ECO:0000313" key="12">
    <source>
        <dbReference type="Proteomes" id="UP001652626"/>
    </source>
</evidence>
<keyword evidence="3" id="KW-1003">Cell membrane</keyword>
<gene>
    <name evidence="13" type="primary">LOC113399743</name>
</gene>
<evidence type="ECO:0000313" key="13">
    <source>
        <dbReference type="RefSeq" id="XP_026494742.1"/>
    </source>
</evidence>
<dbReference type="PANTHER" id="PTHR24229">
    <property type="entry name" value="NEUROPEPTIDES RECEPTOR"/>
    <property type="match status" value="1"/>
</dbReference>